<dbReference type="WBParaSite" id="PSAMB.scaffold13134size2417.g35296.t1">
    <property type="protein sequence ID" value="PSAMB.scaffold13134size2417.g35296.t1"/>
    <property type="gene ID" value="PSAMB.scaffold13134size2417.g35296"/>
</dbReference>
<evidence type="ECO:0000256" key="2">
    <source>
        <dbReference type="ARBA" id="ARBA00023242"/>
    </source>
</evidence>
<comment type="subcellular location">
    <subcellularLocation>
        <location evidence="1">Nucleus</location>
    </subcellularLocation>
</comment>
<dbReference type="PANTHER" id="PTHR23424:SF23">
    <property type="entry name" value="PROTEIN SAAL1"/>
    <property type="match status" value="1"/>
</dbReference>
<accession>A0A914UWD5</accession>
<sequence length="182" mass="20299">MSTERNPSPPPEDEEDDNVVGEDHIGSTAYSKRFVLQALLNLVKEAQVDDGIEDSGPAELEETVDADLCQLWDMTADKELLAGILANLMCDEECLQKLTPLPQIRECAFLLFNCRDLPTLVETSRLLSLISRSSFWTAEWETSFDDFGAYDDVIFVLSSSTSSELLLQAAKLIFNLTQVKES</sequence>
<feature type="compositionally biased region" description="Acidic residues" evidence="4">
    <location>
        <begin position="11"/>
        <end position="20"/>
    </location>
</feature>
<proteinExistence type="inferred from homology"/>
<organism evidence="5 6">
    <name type="scientific">Plectus sambesii</name>
    <dbReference type="NCBI Taxonomy" id="2011161"/>
    <lineage>
        <taxon>Eukaryota</taxon>
        <taxon>Metazoa</taxon>
        <taxon>Ecdysozoa</taxon>
        <taxon>Nematoda</taxon>
        <taxon>Chromadorea</taxon>
        <taxon>Plectida</taxon>
        <taxon>Plectina</taxon>
        <taxon>Plectoidea</taxon>
        <taxon>Plectidae</taxon>
        <taxon>Plectus</taxon>
    </lineage>
</organism>
<dbReference type="InterPro" id="IPR052464">
    <property type="entry name" value="Synovial_Prolif_Regulator"/>
</dbReference>
<feature type="region of interest" description="Disordered" evidence="4">
    <location>
        <begin position="1"/>
        <end position="23"/>
    </location>
</feature>
<name>A0A914UWD5_9BILA</name>
<protein>
    <submittedName>
        <fullName evidence="6">Protein SAAL1</fullName>
    </submittedName>
</protein>
<dbReference type="PANTHER" id="PTHR23424">
    <property type="entry name" value="SERUM AMYLOID A"/>
    <property type="match status" value="1"/>
</dbReference>
<evidence type="ECO:0000256" key="1">
    <source>
        <dbReference type="ARBA" id="ARBA00004123"/>
    </source>
</evidence>
<keyword evidence="2" id="KW-0539">Nucleus</keyword>
<dbReference type="GO" id="GO:0005654">
    <property type="term" value="C:nucleoplasm"/>
    <property type="evidence" value="ECO:0007669"/>
    <property type="project" value="TreeGrafter"/>
</dbReference>
<keyword evidence="5" id="KW-1185">Reference proteome</keyword>
<comment type="similarity">
    <text evidence="3">Belongs to the SAAL1 family.</text>
</comment>
<dbReference type="Proteomes" id="UP000887566">
    <property type="component" value="Unplaced"/>
</dbReference>
<reference evidence="6" key="1">
    <citation type="submission" date="2022-11" db="UniProtKB">
        <authorList>
            <consortium name="WormBaseParasite"/>
        </authorList>
    </citation>
    <scope>IDENTIFICATION</scope>
</reference>
<evidence type="ECO:0000256" key="4">
    <source>
        <dbReference type="SAM" id="MobiDB-lite"/>
    </source>
</evidence>
<dbReference type="AlphaFoldDB" id="A0A914UWD5"/>
<evidence type="ECO:0000313" key="5">
    <source>
        <dbReference type="Proteomes" id="UP000887566"/>
    </source>
</evidence>
<evidence type="ECO:0000313" key="6">
    <source>
        <dbReference type="WBParaSite" id="PSAMB.scaffold13134size2417.g35296.t1"/>
    </source>
</evidence>
<evidence type="ECO:0000256" key="3">
    <source>
        <dbReference type="ARBA" id="ARBA00038401"/>
    </source>
</evidence>